<evidence type="ECO:0000256" key="3">
    <source>
        <dbReference type="ARBA" id="ARBA00023110"/>
    </source>
</evidence>
<evidence type="ECO:0000259" key="7">
    <source>
        <dbReference type="PROSITE" id="PS50059"/>
    </source>
</evidence>
<evidence type="ECO:0000256" key="6">
    <source>
        <dbReference type="SAM" id="SignalP"/>
    </source>
</evidence>
<dbReference type="Pfam" id="PF00254">
    <property type="entry name" value="FKBP_C"/>
    <property type="match status" value="1"/>
</dbReference>
<dbReference type="InterPro" id="IPR046357">
    <property type="entry name" value="PPIase_dom_sf"/>
</dbReference>
<organism evidence="8">
    <name type="scientific">Haptolina ericina</name>
    <dbReference type="NCBI Taxonomy" id="156174"/>
    <lineage>
        <taxon>Eukaryota</taxon>
        <taxon>Haptista</taxon>
        <taxon>Haptophyta</taxon>
        <taxon>Prymnesiophyceae</taxon>
        <taxon>Prymnesiales</taxon>
        <taxon>Prymnesiaceae</taxon>
        <taxon>Haptolina</taxon>
    </lineage>
</organism>
<keyword evidence="3 5" id="KW-0697">Rotamase</keyword>
<feature type="domain" description="PPIase FKBP-type" evidence="7">
    <location>
        <begin position="154"/>
        <end position="239"/>
    </location>
</feature>
<sequence length="239" mass="25348">MRVALFSGLFLQGAALRMALTLSKPSSCFAGSSRRAITRMVLETDEEKALYVLGANVGRQLGELQCMDSDELDSVLLGMKDSIMGEEPQVDIQKYAPLAQQMFKAKQDVIAEKAASAGMMFLEAAASEEGAVKTDTGLVFLETVTGSGDSPTATDKVRVHYEGKLVDGTVFDSSIARGEPIEFPLNGVIKGWTEGLQRMKPGGKAKLTIPSELGYGSGGTGPIPPNAVLVFDVELLAVV</sequence>
<accession>A0A7S3AXL5</accession>
<dbReference type="PANTHER" id="PTHR43811:SF19">
    <property type="entry name" value="39 KDA FK506-BINDING NUCLEAR PROTEIN"/>
    <property type="match status" value="1"/>
</dbReference>
<protein>
    <recommendedName>
        <fullName evidence="2 5">peptidylprolyl isomerase</fullName>
        <ecNumber evidence="2 5">5.2.1.8</ecNumber>
    </recommendedName>
</protein>
<evidence type="ECO:0000256" key="2">
    <source>
        <dbReference type="ARBA" id="ARBA00013194"/>
    </source>
</evidence>
<dbReference type="EMBL" id="HBHX01031722">
    <property type="protein sequence ID" value="CAE0116991.1"/>
    <property type="molecule type" value="Transcribed_RNA"/>
</dbReference>
<dbReference type="SUPFAM" id="SSF54534">
    <property type="entry name" value="FKBP-like"/>
    <property type="match status" value="1"/>
</dbReference>
<feature type="chain" id="PRO_5030689295" description="peptidylprolyl isomerase" evidence="6">
    <location>
        <begin position="20"/>
        <end position="239"/>
    </location>
</feature>
<evidence type="ECO:0000313" key="8">
    <source>
        <dbReference type="EMBL" id="CAE0116991.1"/>
    </source>
</evidence>
<dbReference type="GO" id="GO:0006457">
    <property type="term" value="P:protein folding"/>
    <property type="evidence" value="ECO:0007669"/>
    <property type="project" value="InterPro"/>
</dbReference>
<dbReference type="EC" id="5.2.1.8" evidence="2 5"/>
<feature type="signal peptide" evidence="6">
    <location>
        <begin position="1"/>
        <end position="19"/>
    </location>
</feature>
<dbReference type="InterPro" id="IPR001179">
    <property type="entry name" value="PPIase_FKBP_dom"/>
</dbReference>
<evidence type="ECO:0000256" key="5">
    <source>
        <dbReference type="PROSITE-ProRule" id="PRU00277"/>
    </source>
</evidence>
<dbReference type="InterPro" id="IPR000774">
    <property type="entry name" value="PPIase_FKBP_N"/>
</dbReference>
<dbReference type="Pfam" id="PF01346">
    <property type="entry name" value="FKBP_N"/>
    <property type="match status" value="1"/>
</dbReference>
<dbReference type="GO" id="GO:0003755">
    <property type="term" value="F:peptidyl-prolyl cis-trans isomerase activity"/>
    <property type="evidence" value="ECO:0007669"/>
    <property type="project" value="UniProtKB-KW"/>
</dbReference>
<dbReference type="FunFam" id="3.10.50.40:FF:000006">
    <property type="entry name" value="Peptidyl-prolyl cis-trans isomerase"/>
    <property type="match status" value="1"/>
</dbReference>
<dbReference type="PANTHER" id="PTHR43811">
    <property type="entry name" value="FKBP-TYPE PEPTIDYL-PROLYL CIS-TRANS ISOMERASE FKPA"/>
    <property type="match status" value="1"/>
</dbReference>
<comment type="catalytic activity">
    <reaction evidence="1 5">
        <text>[protein]-peptidylproline (omega=180) = [protein]-peptidylproline (omega=0)</text>
        <dbReference type="Rhea" id="RHEA:16237"/>
        <dbReference type="Rhea" id="RHEA-COMP:10747"/>
        <dbReference type="Rhea" id="RHEA-COMP:10748"/>
        <dbReference type="ChEBI" id="CHEBI:83833"/>
        <dbReference type="ChEBI" id="CHEBI:83834"/>
        <dbReference type="EC" id="5.2.1.8"/>
    </reaction>
</comment>
<dbReference type="AlphaFoldDB" id="A0A7S3AXL5"/>
<evidence type="ECO:0000256" key="4">
    <source>
        <dbReference type="ARBA" id="ARBA00023235"/>
    </source>
</evidence>
<keyword evidence="4 5" id="KW-0413">Isomerase</keyword>
<dbReference type="Gene3D" id="3.10.50.40">
    <property type="match status" value="1"/>
</dbReference>
<keyword evidence="6" id="KW-0732">Signal</keyword>
<name>A0A7S3AXL5_9EUKA</name>
<evidence type="ECO:0000256" key="1">
    <source>
        <dbReference type="ARBA" id="ARBA00000971"/>
    </source>
</evidence>
<dbReference type="PROSITE" id="PS50059">
    <property type="entry name" value="FKBP_PPIASE"/>
    <property type="match status" value="1"/>
</dbReference>
<reference evidence="8" key="1">
    <citation type="submission" date="2021-01" db="EMBL/GenBank/DDBJ databases">
        <authorList>
            <person name="Corre E."/>
            <person name="Pelletier E."/>
            <person name="Niang G."/>
            <person name="Scheremetjew M."/>
            <person name="Finn R."/>
            <person name="Kale V."/>
            <person name="Holt S."/>
            <person name="Cochrane G."/>
            <person name="Meng A."/>
            <person name="Brown T."/>
            <person name="Cohen L."/>
        </authorList>
    </citation>
    <scope>NUCLEOTIDE SEQUENCE</scope>
    <source>
        <strain evidence="8">CCMP281</strain>
    </source>
</reference>
<dbReference type="Gene3D" id="1.10.287.460">
    <property type="entry name" value="Peptidyl-prolyl cis-trans isomerase, FKBP-type, N-terminal domain"/>
    <property type="match status" value="1"/>
</dbReference>
<proteinExistence type="predicted"/>
<dbReference type="InterPro" id="IPR036944">
    <property type="entry name" value="PPIase_FKBP_N_sf"/>
</dbReference>
<gene>
    <name evidence="8" type="ORF">HERI1096_LOCUS17676</name>
</gene>